<dbReference type="EMBL" id="BNJQ01000023">
    <property type="protein sequence ID" value="GHP09085.1"/>
    <property type="molecule type" value="Genomic_DNA"/>
</dbReference>
<proteinExistence type="predicted"/>
<dbReference type="Proteomes" id="UP000660262">
    <property type="component" value="Unassembled WGS sequence"/>
</dbReference>
<accession>A0A830HQX1</accession>
<feature type="transmembrane region" description="Helical" evidence="1">
    <location>
        <begin position="46"/>
        <end position="68"/>
    </location>
</feature>
<keyword evidence="3" id="KW-1185">Reference proteome</keyword>
<gene>
    <name evidence="2" type="ORF">PPROV_000782200</name>
</gene>
<keyword evidence="1" id="KW-1133">Transmembrane helix</keyword>
<protein>
    <submittedName>
        <fullName evidence="2">Uncharacterized protein</fullName>
    </submittedName>
</protein>
<comment type="caution">
    <text evidence="2">The sequence shown here is derived from an EMBL/GenBank/DDBJ whole genome shotgun (WGS) entry which is preliminary data.</text>
</comment>
<organism evidence="2 3">
    <name type="scientific">Pycnococcus provasolii</name>
    <dbReference type="NCBI Taxonomy" id="41880"/>
    <lineage>
        <taxon>Eukaryota</taxon>
        <taxon>Viridiplantae</taxon>
        <taxon>Chlorophyta</taxon>
        <taxon>Pseudoscourfieldiophyceae</taxon>
        <taxon>Pseudoscourfieldiales</taxon>
        <taxon>Pycnococcaceae</taxon>
        <taxon>Pycnococcus</taxon>
    </lineage>
</organism>
<evidence type="ECO:0000313" key="3">
    <source>
        <dbReference type="Proteomes" id="UP000660262"/>
    </source>
</evidence>
<dbReference type="AlphaFoldDB" id="A0A830HQX1"/>
<reference evidence="2" key="1">
    <citation type="submission" date="2020-10" db="EMBL/GenBank/DDBJ databases">
        <title>Unveiling of a novel bifunctional photoreceptor, Dualchrome1, isolated from a cosmopolitan green alga.</title>
        <authorList>
            <person name="Suzuki S."/>
            <person name="Kawachi M."/>
        </authorList>
    </citation>
    <scope>NUCLEOTIDE SEQUENCE</scope>
    <source>
        <strain evidence="2">NIES 2893</strain>
    </source>
</reference>
<evidence type="ECO:0000256" key="1">
    <source>
        <dbReference type="SAM" id="Phobius"/>
    </source>
</evidence>
<name>A0A830HQX1_9CHLO</name>
<keyword evidence="1" id="KW-0812">Transmembrane</keyword>
<evidence type="ECO:0000313" key="2">
    <source>
        <dbReference type="EMBL" id="GHP09085.1"/>
    </source>
</evidence>
<keyword evidence="1" id="KW-0472">Membrane</keyword>
<sequence length="99" mass="10773">MATDLVANRRVRENKKKVSKNKNYYDRSCLAPESMRGQYDDNGVCVVHFLFVCLFILCLCAIAVLIGVRISASAGRGGRGRGGGIRVRAAEWIPSGATP</sequence>